<sequence length="101" mass="11884">MFVIWLVLKKTPKEMRVYSKIILQTSFCDLALLIIGHLVQPIIFVADGIAMVIENGIVNNWERPWNILFYDFWLFICIFVSVGIAVQFVYRYLILCRLAKK</sequence>
<keyword evidence="1" id="KW-1133">Transmembrane helix</keyword>
<organism evidence="2 3">
    <name type="scientific">Meloidogyne hapla</name>
    <name type="common">Root-knot nematode worm</name>
    <dbReference type="NCBI Taxonomy" id="6305"/>
    <lineage>
        <taxon>Eukaryota</taxon>
        <taxon>Metazoa</taxon>
        <taxon>Ecdysozoa</taxon>
        <taxon>Nematoda</taxon>
        <taxon>Chromadorea</taxon>
        <taxon>Rhabditida</taxon>
        <taxon>Tylenchina</taxon>
        <taxon>Tylenchomorpha</taxon>
        <taxon>Tylenchoidea</taxon>
        <taxon>Meloidogynidae</taxon>
        <taxon>Meloidogyninae</taxon>
        <taxon>Meloidogyne</taxon>
    </lineage>
</organism>
<accession>A0A1I8B3Y3</accession>
<keyword evidence="2" id="KW-1185">Reference proteome</keyword>
<evidence type="ECO:0000313" key="3">
    <source>
        <dbReference type="WBParaSite" id="MhA1_Contig1286.frz3.gene2"/>
    </source>
</evidence>
<name>A0A1I8B3Y3_MELHA</name>
<keyword evidence="1" id="KW-0472">Membrane</keyword>
<protein>
    <submittedName>
        <fullName evidence="3">7TM_GPCR_Srx domain-containing protein</fullName>
    </submittedName>
</protein>
<dbReference type="Pfam" id="PF10317">
    <property type="entry name" value="7TM_GPCR_Srd"/>
    <property type="match status" value="1"/>
</dbReference>
<feature type="transmembrane region" description="Helical" evidence="1">
    <location>
        <begin position="72"/>
        <end position="93"/>
    </location>
</feature>
<dbReference type="Proteomes" id="UP000095281">
    <property type="component" value="Unplaced"/>
</dbReference>
<feature type="transmembrane region" description="Helical" evidence="1">
    <location>
        <begin position="21"/>
        <end position="52"/>
    </location>
</feature>
<dbReference type="WBParaSite" id="MhA1_Contig1286.frz3.gene2">
    <property type="protein sequence ID" value="MhA1_Contig1286.frz3.gene2"/>
    <property type="gene ID" value="MhA1_Contig1286.frz3.gene2"/>
</dbReference>
<dbReference type="AlphaFoldDB" id="A0A1I8B3Y3"/>
<proteinExistence type="predicted"/>
<reference evidence="3" key="1">
    <citation type="submission" date="2016-11" db="UniProtKB">
        <authorList>
            <consortium name="WormBaseParasite"/>
        </authorList>
    </citation>
    <scope>IDENTIFICATION</scope>
</reference>
<keyword evidence="1" id="KW-0812">Transmembrane</keyword>
<dbReference type="InterPro" id="IPR019421">
    <property type="entry name" value="7TM_GPCR_serpentine_rcpt_Srd"/>
</dbReference>
<evidence type="ECO:0000256" key="1">
    <source>
        <dbReference type="SAM" id="Phobius"/>
    </source>
</evidence>
<evidence type="ECO:0000313" key="2">
    <source>
        <dbReference type="Proteomes" id="UP000095281"/>
    </source>
</evidence>